<gene>
    <name evidence="2" type="primary">GPR125</name>
    <name evidence="2" type="ORF">SNEC2469_LOCUS11455</name>
</gene>
<comment type="caution">
    <text evidence="2">The sequence shown here is derived from an EMBL/GenBank/DDBJ whole genome shotgun (WGS) entry which is preliminary data.</text>
</comment>
<proteinExistence type="predicted"/>
<keyword evidence="3" id="KW-1185">Reference proteome</keyword>
<evidence type="ECO:0000313" key="2">
    <source>
        <dbReference type="EMBL" id="CAE7417115.1"/>
    </source>
</evidence>
<name>A0A812R3U6_9DINO</name>
<dbReference type="OrthoDB" id="449430at2759"/>
<dbReference type="EMBL" id="CAJNJA010018185">
    <property type="protein sequence ID" value="CAE7417115.1"/>
    <property type="molecule type" value="Genomic_DNA"/>
</dbReference>
<organism evidence="2 3">
    <name type="scientific">Symbiodinium necroappetens</name>
    <dbReference type="NCBI Taxonomy" id="1628268"/>
    <lineage>
        <taxon>Eukaryota</taxon>
        <taxon>Sar</taxon>
        <taxon>Alveolata</taxon>
        <taxon>Dinophyceae</taxon>
        <taxon>Suessiales</taxon>
        <taxon>Symbiodiniaceae</taxon>
        <taxon>Symbiodinium</taxon>
    </lineage>
</organism>
<keyword evidence="1" id="KW-0812">Transmembrane</keyword>
<evidence type="ECO:0000313" key="3">
    <source>
        <dbReference type="Proteomes" id="UP000601435"/>
    </source>
</evidence>
<evidence type="ECO:0000256" key="1">
    <source>
        <dbReference type="SAM" id="Phobius"/>
    </source>
</evidence>
<sequence>MPLLGLLAKAQREVAFPIEVLQKGLTISIAEAAATRAEDKTHILASIRLQYEQRHGLVRRQQANHPAYEAVNQALASHFALASWFGSVTHGRNPTPLLRALAADRTRSMVDLSLTGCKSFGDADLRVLPRNLPEELQVLRLDLAFTGLEAPFETTGDLPDLEVAGSVEALALPLSLKSLAMRFAGSPGLRSTEGLPALLRPLSLESLELWFSNLPLLSDIGPLGSQIRERLDALALSVNRCPNLALAAKEDLASLEKLSWCRRLWSSPGQRWHVNVEDAEDPPQPPSPMLPVLLGSSQHSQHNDLKVQGAGCAGSQVHGGPEWASDVDSFCVRPRAELAFLFVLQASMEIKNRVTLFVILLSLHFGGARYPVMCLSFAEATGSSVTAVLALSLLLLIGNFGYAAARFDSIRRMVYRLSLTTEACYLQVLQAAPSTAIMTIFQSDEDVSASLDGLRQDAAIADVRSNYVEARRHLQRFQRDVCDPLAAFVVTASVEAKLKMLTEFSQHAAGADVDVLYCEVLCKDMSEIQGAWQELKERVQRTPDMRIIAVRDGFAMSSGRRSGEVVLAIHGYLATVVFLEATLVKQEKKLEGLCRLAESIGLLDDVKPENWETFST</sequence>
<keyword evidence="1" id="KW-1133">Transmembrane helix</keyword>
<feature type="non-terminal residue" evidence="2">
    <location>
        <position position="1"/>
    </location>
</feature>
<feature type="transmembrane region" description="Helical" evidence="1">
    <location>
        <begin position="384"/>
        <end position="405"/>
    </location>
</feature>
<dbReference type="Proteomes" id="UP000601435">
    <property type="component" value="Unassembled WGS sequence"/>
</dbReference>
<reference evidence="2" key="1">
    <citation type="submission" date="2021-02" db="EMBL/GenBank/DDBJ databases">
        <authorList>
            <person name="Dougan E. K."/>
            <person name="Rhodes N."/>
            <person name="Thang M."/>
            <person name="Chan C."/>
        </authorList>
    </citation>
    <scope>NUCLEOTIDE SEQUENCE</scope>
</reference>
<protein>
    <submittedName>
        <fullName evidence="2">GPR125 protein</fullName>
    </submittedName>
</protein>
<dbReference type="AlphaFoldDB" id="A0A812R3U6"/>
<keyword evidence="1" id="KW-0472">Membrane</keyword>
<accession>A0A812R3U6</accession>